<dbReference type="Proteomes" id="UP000887116">
    <property type="component" value="Unassembled WGS sequence"/>
</dbReference>
<dbReference type="EMBL" id="BMAO01006068">
    <property type="protein sequence ID" value="GFR05834.1"/>
    <property type="molecule type" value="Genomic_DNA"/>
</dbReference>
<keyword evidence="2" id="KW-1185">Reference proteome</keyword>
<comment type="caution">
    <text evidence="1">The sequence shown here is derived from an EMBL/GenBank/DDBJ whole genome shotgun (WGS) entry which is preliminary data.</text>
</comment>
<reference evidence="1" key="1">
    <citation type="submission" date="2020-07" db="EMBL/GenBank/DDBJ databases">
        <title>Multicomponent nature underlies the extraordinary mechanical properties of spider dragline silk.</title>
        <authorList>
            <person name="Kono N."/>
            <person name="Nakamura H."/>
            <person name="Mori M."/>
            <person name="Yoshida Y."/>
            <person name="Ohtoshi R."/>
            <person name="Malay A.D."/>
            <person name="Moran D.A.P."/>
            <person name="Tomita M."/>
            <person name="Numata K."/>
            <person name="Arakawa K."/>
        </authorList>
    </citation>
    <scope>NUCLEOTIDE SEQUENCE</scope>
</reference>
<evidence type="ECO:0000313" key="2">
    <source>
        <dbReference type="Proteomes" id="UP000887116"/>
    </source>
</evidence>
<proteinExistence type="predicted"/>
<organism evidence="1 2">
    <name type="scientific">Trichonephila clavata</name>
    <name type="common">Joro spider</name>
    <name type="synonym">Nephila clavata</name>
    <dbReference type="NCBI Taxonomy" id="2740835"/>
    <lineage>
        <taxon>Eukaryota</taxon>
        <taxon>Metazoa</taxon>
        <taxon>Ecdysozoa</taxon>
        <taxon>Arthropoda</taxon>
        <taxon>Chelicerata</taxon>
        <taxon>Arachnida</taxon>
        <taxon>Araneae</taxon>
        <taxon>Araneomorphae</taxon>
        <taxon>Entelegynae</taxon>
        <taxon>Araneoidea</taxon>
        <taxon>Nephilidae</taxon>
        <taxon>Trichonephila</taxon>
    </lineage>
</organism>
<name>A0A8X6GM08_TRICU</name>
<evidence type="ECO:0000313" key="1">
    <source>
        <dbReference type="EMBL" id="GFR05834.1"/>
    </source>
</evidence>
<gene>
    <name evidence="1" type="ORF">TNCT_3261</name>
</gene>
<accession>A0A8X6GM08</accession>
<protein>
    <submittedName>
        <fullName evidence="1">Uncharacterized protein</fullName>
    </submittedName>
</protein>
<dbReference type="AlphaFoldDB" id="A0A8X6GM08"/>
<sequence length="71" mass="8541">MTINWDLYWETPDDCSWKVTPGFRLNWTKREPDARQLFKKSARFGFGTTAAGFWIMEFLESFGDTYIYRNE</sequence>